<evidence type="ECO:0000256" key="4">
    <source>
        <dbReference type="ARBA" id="ARBA00022692"/>
    </source>
</evidence>
<evidence type="ECO:0000256" key="1">
    <source>
        <dbReference type="ARBA" id="ARBA00004141"/>
    </source>
</evidence>
<feature type="transmembrane region" description="Helical" evidence="7">
    <location>
        <begin position="131"/>
        <end position="153"/>
    </location>
</feature>
<dbReference type="Pfam" id="PF01694">
    <property type="entry name" value="Rhomboid"/>
    <property type="match status" value="1"/>
</dbReference>
<dbReference type="SUPFAM" id="SSF144091">
    <property type="entry name" value="Rhomboid-like"/>
    <property type="match status" value="1"/>
</dbReference>
<dbReference type="AlphaFoldDB" id="A0AAW5R3U1"/>
<evidence type="ECO:0000259" key="8">
    <source>
        <dbReference type="Pfam" id="PF01694"/>
    </source>
</evidence>
<evidence type="ECO:0000256" key="6">
    <source>
        <dbReference type="ARBA" id="ARBA00023136"/>
    </source>
</evidence>
<feature type="transmembrane region" description="Helical" evidence="7">
    <location>
        <begin position="106"/>
        <end position="125"/>
    </location>
</feature>
<organism evidence="9 10">
    <name type="scientific">Microbaculum marinisediminis</name>
    <dbReference type="NCBI Taxonomy" id="2931392"/>
    <lineage>
        <taxon>Bacteria</taxon>
        <taxon>Pseudomonadati</taxon>
        <taxon>Pseudomonadota</taxon>
        <taxon>Alphaproteobacteria</taxon>
        <taxon>Hyphomicrobiales</taxon>
        <taxon>Tepidamorphaceae</taxon>
        <taxon>Microbaculum</taxon>
    </lineage>
</organism>
<keyword evidence="2" id="KW-1003">Cell membrane</keyword>
<proteinExistence type="predicted"/>
<feature type="transmembrane region" description="Helical" evidence="7">
    <location>
        <begin position="12"/>
        <end position="32"/>
    </location>
</feature>
<comment type="subcellular location">
    <subcellularLocation>
        <location evidence="1">Membrane</location>
        <topology evidence="1">Multi-pass membrane protein</topology>
    </subcellularLocation>
</comment>
<evidence type="ECO:0000256" key="5">
    <source>
        <dbReference type="ARBA" id="ARBA00022989"/>
    </source>
</evidence>
<sequence>MQNRREPIFNLPATIVVIGVVLTAIHSVTFVVSPQTWLWTVLTFGFLPARYDPAFAYYGQLPGGLAADAWTFVSYAFLHGSWMHLGINVAWMVAFGTPVLRRFGTVRFLVLSGVAAVAGAALHLATHWGEAVPMIGASAAISGQMGAAVRFAFQRHVLFGIPDDNDERWKQPAVPLVEAFRDIRVLAFVVIWFAVNLAFGATPMIPGQDAPIAWQAHIGGFLVGLLLFGIFDPARPPKQPQGTGADGGERGH</sequence>
<evidence type="ECO:0000313" key="9">
    <source>
        <dbReference type="EMBL" id="MCT8974925.1"/>
    </source>
</evidence>
<dbReference type="EMBL" id="JALIDZ010000019">
    <property type="protein sequence ID" value="MCT8974925.1"/>
    <property type="molecule type" value="Genomic_DNA"/>
</dbReference>
<dbReference type="PANTHER" id="PTHR43066:SF26">
    <property type="entry name" value="RHOMBOID PROTEASE GLPG"/>
    <property type="match status" value="1"/>
</dbReference>
<feature type="transmembrane region" description="Helical" evidence="7">
    <location>
        <begin position="72"/>
        <end position="94"/>
    </location>
</feature>
<keyword evidence="10" id="KW-1185">Reference proteome</keyword>
<keyword evidence="9" id="KW-0378">Hydrolase</keyword>
<protein>
    <submittedName>
        <fullName evidence="9">Rhomboid family intramembrane serine protease</fullName>
    </submittedName>
</protein>
<dbReference type="InterPro" id="IPR022764">
    <property type="entry name" value="Peptidase_S54_rhomboid_dom"/>
</dbReference>
<dbReference type="InterPro" id="IPR035952">
    <property type="entry name" value="Rhomboid-like_sf"/>
</dbReference>
<dbReference type="Proteomes" id="UP001320898">
    <property type="component" value="Unassembled WGS sequence"/>
</dbReference>
<dbReference type="GO" id="GO:0004252">
    <property type="term" value="F:serine-type endopeptidase activity"/>
    <property type="evidence" value="ECO:0007669"/>
    <property type="project" value="InterPro"/>
</dbReference>
<accession>A0AAW5R3U1</accession>
<name>A0AAW5R3U1_9HYPH</name>
<gene>
    <name evidence="9" type="ORF">MUB46_23960</name>
</gene>
<keyword evidence="9" id="KW-0645">Protease</keyword>
<comment type="caution">
    <text evidence="9">The sequence shown here is derived from an EMBL/GenBank/DDBJ whole genome shotgun (WGS) entry which is preliminary data.</text>
</comment>
<reference evidence="9 10" key="1">
    <citation type="submission" date="2022-04" db="EMBL/GenBank/DDBJ databases">
        <authorList>
            <person name="Ye Y.-Q."/>
            <person name="Du Z.-J."/>
        </authorList>
    </citation>
    <scope>NUCLEOTIDE SEQUENCE [LARGE SCALE GENOMIC DNA]</scope>
    <source>
        <strain evidence="9 10">A6E488</strain>
    </source>
</reference>
<feature type="domain" description="Peptidase S54 rhomboid" evidence="8">
    <location>
        <begin position="68"/>
        <end position="228"/>
    </location>
</feature>
<feature type="transmembrane region" description="Helical" evidence="7">
    <location>
        <begin position="185"/>
        <end position="206"/>
    </location>
</feature>
<keyword evidence="3" id="KW-0997">Cell inner membrane</keyword>
<keyword evidence="5 7" id="KW-1133">Transmembrane helix</keyword>
<dbReference type="Gene3D" id="1.20.1540.10">
    <property type="entry name" value="Rhomboid-like"/>
    <property type="match status" value="1"/>
</dbReference>
<feature type="transmembrane region" description="Helical" evidence="7">
    <location>
        <begin position="212"/>
        <end position="231"/>
    </location>
</feature>
<dbReference type="PANTHER" id="PTHR43066">
    <property type="entry name" value="RHOMBOID-RELATED PROTEIN"/>
    <property type="match status" value="1"/>
</dbReference>
<keyword evidence="6 7" id="KW-0472">Membrane</keyword>
<dbReference type="GO" id="GO:0006508">
    <property type="term" value="P:proteolysis"/>
    <property type="evidence" value="ECO:0007669"/>
    <property type="project" value="UniProtKB-KW"/>
</dbReference>
<evidence type="ECO:0000313" key="10">
    <source>
        <dbReference type="Proteomes" id="UP001320898"/>
    </source>
</evidence>
<evidence type="ECO:0000256" key="3">
    <source>
        <dbReference type="ARBA" id="ARBA00022519"/>
    </source>
</evidence>
<evidence type="ECO:0000256" key="7">
    <source>
        <dbReference type="SAM" id="Phobius"/>
    </source>
</evidence>
<dbReference type="GO" id="GO:0016020">
    <property type="term" value="C:membrane"/>
    <property type="evidence" value="ECO:0007669"/>
    <property type="project" value="UniProtKB-SubCell"/>
</dbReference>
<keyword evidence="4 7" id="KW-0812">Transmembrane</keyword>
<evidence type="ECO:0000256" key="2">
    <source>
        <dbReference type="ARBA" id="ARBA00022475"/>
    </source>
</evidence>
<dbReference type="RefSeq" id="WP_261618513.1">
    <property type="nucleotide sequence ID" value="NZ_JALIDZ010000019.1"/>
</dbReference>